<feature type="transmembrane region" description="Helical" evidence="1">
    <location>
        <begin position="34"/>
        <end position="52"/>
    </location>
</feature>
<organism evidence="2 3">
    <name type="scientific">Gloeobacter violaceus (strain ATCC 29082 / PCC 7421)</name>
    <dbReference type="NCBI Taxonomy" id="251221"/>
    <lineage>
        <taxon>Bacteria</taxon>
        <taxon>Bacillati</taxon>
        <taxon>Cyanobacteriota</taxon>
        <taxon>Cyanophyceae</taxon>
        <taxon>Gloeobacterales</taxon>
        <taxon>Gloeobacteraceae</taxon>
        <taxon>Gloeobacter</taxon>
    </lineage>
</organism>
<accession>Q7NNA4</accession>
<gene>
    <name evidence="2" type="ordered locus">gsr0507</name>
</gene>
<dbReference type="OrthoDB" id="9847152at2"/>
<name>Q7NNA4_GLOVI</name>
<protein>
    <submittedName>
        <fullName evidence="2">Gsr0507 protein</fullName>
    </submittedName>
</protein>
<evidence type="ECO:0000313" key="2">
    <source>
        <dbReference type="EMBL" id="BAC88448.1"/>
    </source>
</evidence>
<dbReference type="KEGG" id="gvi:gsr0507"/>
<reference evidence="2 3" key="1">
    <citation type="journal article" date="2003" name="DNA Res.">
        <title>Complete genome structure of Gloeobacter violaceus PCC 7421, a cyanobacterium that lacks thylakoids.</title>
        <authorList>
            <person name="Nakamura Y."/>
            <person name="Kaneko T."/>
            <person name="Sato S."/>
            <person name="Mimuro M."/>
            <person name="Miyashita H."/>
            <person name="Tsuchiya T."/>
            <person name="Sasamoto S."/>
            <person name="Watanabe A."/>
            <person name="Kawashima K."/>
            <person name="Kishida Y."/>
            <person name="Kiyokawa C."/>
            <person name="Kohara M."/>
            <person name="Matsumoto M."/>
            <person name="Matsuno A."/>
            <person name="Nakazaki N."/>
            <person name="Shimpo S."/>
            <person name="Takeuchi C."/>
            <person name="Yamada M."/>
            <person name="Tabata S."/>
        </authorList>
    </citation>
    <scope>NUCLEOTIDE SEQUENCE [LARGE SCALE GENOMIC DNA]</scope>
    <source>
        <strain evidence="3">ATCC 29082 / PCC 7421</strain>
    </source>
</reference>
<reference evidence="2 3" key="2">
    <citation type="journal article" date="2003" name="DNA Res.">
        <title>Complete genome structure of Gloeobacter violaceus PCC 7421, a cyanobacterium that lacks thylakoids (supplement).</title>
        <authorList>
            <person name="Nakamura Y."/>
            <person name="Kaneko T."/>
            <person name="Sato S."/>
            <person name="Mimuro M."/>
            <person name="Miyashita H."/>
            <person name="Tsuchiya T."/>
            <person name="Sasamoto S."/>
            <person name="Watanabe A."/>
            <person name="Kawashima K."/>
            <person name="Kishida Y."/>
            <person name="Kiyokawa C."/>
            <person name="Kohara M."/>
            <person name="Matsumoto M."/>
            <person name="Matsuno A."/>
            <person name="Nakazaki N."/>
            <person name="Shimpo S."/>
            <person name="Takeuchi C."/>
            <person name="Yamada M."/>
            <person name="Tabata S."/>
        </authorList>
    </citation>
    <scope>NUCLEOTIDE SEQUENCE [LARGE SCALE GENOMIC DNA]</scope>
    <source>
        <strain evidence="3">ATCC 29082 / PCC 7421</strain>
    </source>
</reference>
<dbReference type="AlphaFoldDB" id="Q7NNA4"/>
<dbReference type="InParanoid" id="Q7NNA4"/>
<feature type="transmembrane region" description="Helical" evidence="1">
    <location>
        <begin position="64"/>
        <end position="82"/>
    </location>
</feature>
<evidence type="ECO:0000313" key="3">
    <source>
        <dbReference type="Proteomes" id="UP000000557"/>
    </source>
</evidence>
<dbReference type="EMBL" id="BA000045">
    <property type="protein sequence ID" value="BAC88448.1"/>
    <property type="molecule type" value="Genomic_DNA"/>
</dbReference>
<proteinExistence type="predicted"/>
<keyword evidence="1" id="KW-0812">Transmembrane</keyword>
<keyword evidence="1" id="KW-1133">Transmembrane helix</keyword>
<keyword evidence="3" id="KW-1185">Reference proteome</keyword>
<dbReference type="EnsemblBacteria" id="BAC88448">
    <property type="protein sequence ID" value="BAC88448"/>
    <property type="gene ID" value="BAC88448"/>
</dbReference>
<evidence type="ECO:0000256" key="1">
    <source>
        <dbReference type="SAM" id="Phobius"/>
    </source>
</evidence>
<dbReference type="HOGENOM" id="CLU_2478953_0_0_3"/>
<dbReference type="Proteomes" id="UP000000557">
    <property type="component" value="Chromosome"/>
</dbReference>
<sequence length="87" mass="9406">MLWVFYSLLTFFLAVSIGLMLPVAPMTMVHHGASWQMIAAVVGSVVFLALPFRAFQTGKFSPPLTTLGFICLGLALNGWVYVANGAK</sequence>
<keyword evidence="1" id="KW-0472">Membrane</keyword>